<dbReference type="Proteomes" id="UP000249082">
    <property type="component" value="Unassembled WGS sequence"/>
</dbReference>
<evidence type="ECO:0000256" key="4">
    <source>
        <dbReference type="ARBA" id="ARBA00023163"/>
    </source>
</evidence>
<evidence type="ECO:0000256" key="2">
    <source>
        <dbReference type="ARBA" id="ARBA00023015"/>
    </source>
</evidence>
<proteinExistence type="inferred from homology"/>
<feature type="domain" description="HTH lysR-type" evidence="5">
    <location>
        <begin position="2"/>
        <end position="59"/>
    </location>
</feature>
<dbReference type="AlphaFoldDB" id="A0A2W5NTA7"/>
<dbReference type="GO" id="GO:0003700">
    <property type="term" value="F:DNA-binding transcription factor activity"/>
    <property type="evidence" value="ECO:0007669"/>
    <property type="project" value="InterPro"/>
</dbReference>
<keyword evidence="4" id="KW-0804">Transcription</keyword>
<keyword evidence="3" id="KW-0238">DNA-binding</keyword>
<dbReference type="GO" id="GO:0043565">
    <property type="term" value="F:sequence-specific DNA binding"/>
    <property type="evidence" value="ECO:0007669"/>
    <property type="project" value="TreeGrafter"/>
</dbReference>
<accession>A0A2W5NTA7</accession>
<keyword evidence="2" id="KW-0805">Transcription regulation</keyword>
<comment type="caution">
    <text evidence="6">The sequence shown here is derived from an EMBL/GenBank/DDBJ whole genome shotgun (WGS) entry which is preliminary data.</text>
</comment>
<dbReference type="InterPro" id="IPR005119">
    <property type="entry name" value="LysR_subst-bd"/>
</dbReference>
<dbReference type="Gene3D" id="1.10.10.10">
    <property type="entry name" value="Winged helix-like DNA-binding domain superfamily/Winged helix DNA-binding domain"/>
    <property type="match status" value="1"/>
</dbReference>
<dbReference type="InterPro" id="IPR036390">
    <property type="entry name" value="WH_DNA-bd_sf"/>
</dbReference>
<dbReference type="PROSITE" id="PS50931">
    <property type="entry name" value="HTH_LYSR"/>
    <property type="match status" value="1"/>
</dbReference>
<dbReference type="Gene3D" id="3.40.190.290">
    <property type="match status" value="1"/>
</dbReference>
<evidence type="ECO:0000259" key="5">
    <source>
        <dbReference type="PROSITE" id="PS50931"/>
    </source>
</evidence>
<dbReference type="PANTHER" id="PTHR30427">
    <property type="entry name" value="TRANSCRIPTIONAL ACTIVATOR PROTEIN LYSR"/>
    <property type="match status" value="1"/>
</dbReference>
<evidence type="ECO:0000313" key="7">
    <source>
        <dbReference type="Proteomes" id="UP000249082"/>
    </source>
</evidence>
<sequence>MLTIRQIEIFRAVMITKTVSGAARMLGTSQPGLSRMLGHMEDKLHFRLFDRTRGRLVPTSEARVLFEEIEQIYKGFSDLEQVVRRLAKGEDRTFRVGASPSLGHSVVPQMLSRLTANYPDLTIQFDILSVEQADDWLALQRGDYALTVFPIDHPNVLSSRIGNGRMVCAVPAGHPLAERERITVADLKGARIQSFREDTPHGRIIARMYADAGEELEVSTYIRFAETAVAFVAQGMGIALVDSFTAMQPHADTVRFLEFESPGLLPVYVSRNLDVARTLVGETFEEIARNILMNLPRVIAHNITL</sequence>
<gene>
    <name evidence="6" type="ORF">DI555_04865</name>
</gene>
<protein>
    <submittedName>
        <fullName evidence="6">LysR family transcriptional regulator</fullName>
    </submittedName>
</protein>
<dbReference type="GO" id="GO:0010628">
    <property type="term" value="P:positive regulation of gene expression"/>
    <property type="evidence" value="ECO:0007669"/>
    <property type="project" value="TreeGrafter"/>
</dbReference>
<comment type="similarity">
    <text evidence="1">Belongs to the LysR transcriptional regulatory family.</text>
</comment>
<evidence type="ECO:0000313" key="6">
    <source>
        <dbReference type="EMBL" id="PZQ56676.1"/>
    </source>
</evidence>
<organism evidence="6 7">
    <name type="scientific">Novosphingobium pentaromativorans</name>
    <dbReference type="NCBI Taxonomy" id="205844"/>
    <lineage>
        <taxon>Bacteria</taxon>
        <taxon>Pseudomonadati</taxon>
        <taxon>Pseudomonadota</taxon>
        <taxon>Alphaproteobacteria</taxon>
        <taxon>Sphingomonadales</taxon>
        <taxon>Sphingomonadaceae</taxon>
        <taxon>Novosphingobium</taxon>
    </lineage>
</organism>
<evidence type="ECO:0000256" key="3">
    <source>
        <dbReference type="ARBA" id="ARBA00023125"/>
    </source>
</evidence>
<evidence type="ECO:0000256" key="1">
    <source>
        <dbReference type="ARBA" id="ARBA00009437"/>
    </source>
</evidence>
<dbReference type="SUPFAM" id="SSF46785">
    <property type="entry name" value="Winged helix' DNA-binding domain"/>
    <property type="match status" value="1"/>
</dbReference>
<dbReference type="SUPFAM" id="SSF53850">
    <property type="entry name" value="Periplasmic binding protein-like II"/>
    <property type="match status" value="1"/>
</dbReference>
<dbReference type="EMBL" id="QFPX01000003">
    <property type="protein sequence ID" value="PZQ56676.1"/>
    <property type="molecule type" value="Genomic_DNA"/>
</dbReference>
<name>A0A2W5NTA7_9SPHN</name>
<dbReference type="Pfam" id="PF03466">
    <property type="entry name" value="LysR_substrate"/>
    <property type="match status" value="1"/>
</dbReference>
<reference evidence="6 7" key="1">
    <citation type="submission" date="2017-08" db="EMBL/GenBank/DDBJ databases">
        <title>Infants hospitalized years apart are colonized by the same room-sourced microbial strains.</title>
        <authorList>
            <person name="Brooks B."/>
            <person name="Olm M.R."/>
            <person name="Firek B.A."/>
            <person name="Baker R."/>
            <person name="Thomas B.C."/>
            <person name="Morowitz M.J."/>
            <person name="Banfield J.F."/>
        </authorList>
    </citation>
    <scope>NUCLEOTIDE SEQUENCE [LARGE SCALE GENOMIC DNA]</scope>
    <source>
        <strain evidence="6">S2_005_002_R2_33</strain>
    </source>
</reference>
<dbReference type="InterPro" id="IPR000847">
    <property type="entry name" value="LysR_HTH_N"/>
</dbReference>
<dbReference type="PANTHER" id="PTHR30427:SF1">
    <property type="entry name" value="TRANSCRIPTIONAL ACTIVATOR PROTEIN LYSR"/>
    <property type="match status" value="1"/>
</dbReference>
<dbReference type="Pfam" id="PF00126">
    <property type="entry name" value="HTH_1"/>
    <property type="match status" value="1"/>
</dbReference>
<dbReference type="InterPro" id="IPR036388">
    <property type="entry name" value="WH-like_DNA-bd_sf"/>
</dbReference>